<dbReference type="Gene3D" id="3.30.460.10">
    <property type="entry name" value="Beta Polymerase, domain 2"/>
    <property type="match status" value="1"/>
</dbReference>
<accession>A0A2T7PV39</accession>
<dbReference type="Gene3D" id="3.30.70.330">
    <property type="match status" value="1"/>
</dbReference>
<feature type="region of interest" description="Disordered" evidence="3">
    <location>
        <begin position="661"/>
        <end position="699"/>
    </location>
</feature>
<dbReference type="PANTHER" id="PTHR12271">
    <property type="entry name" value="POLY A POLYMERASE CID PAP -RELATED"/>
    <property type="match status" value="1"/>
</dbReference>
<evidence type="ECO:0000256" key="2">
    <source>
        <dbReference type="SAM" id="Coils"/>
    </source>
</evidence>
<gene>
    <name evidence="5" type="ORF">C0Q70_04278</name>
</gene>
<evidence type="ECO:0000256" key="3">
    <source>
        <dbReference type="SAM" id="MobiDB-lite"/>
    </source>
</evidence>
<dbReference type="CDD" id="cd05402">
    <property type="entry name" value="NT_PAP_TUTase"/>
    <property type="match status" value="1"/>
</dbReference>
<feature type="region of interest" description="Disordered" evidence="3">
    <location>
        <begin position="584"/>
        <end position="620"/>
    </location>
</feature>
<evidence type="ECO:0000313" key="6">
    <source>
        <dbReference type="Proteomes" id="UP000245119"/>
    </source>
</evidence>
<protein>
    <recommendedName>
        <fullName evidence="4">RRM domain-containing protein</fullName>
    </recommendedName>
</protein>
<dbReference type="Proteomes" id="UP000245119">
    <property type="component" value="Linkage Group LG2"/>
</dbReference>
<dbReference type="InterPro" id="IPR054708">
    <property type="entry name" value="MTPAP-like_central"/>
</dbReference>
<keyword evidence="6" id="KW-1185">Reference proteome</keyword>
<dbReference type="GO" id="GO:0031123">
    <property type="term" value="P:RNA 3'-end processing"/>
    <property type="evidence" value="ECO:0007669"/>
    <property type="project" value="TreeGrafter"/>
</dbReference>
<evidence type="ECO:0000256" key="1">
    <source>
        <dbReference type="PROSITE-ProRule" id="PRU00176"/>
    </source>
</evidence>
<dbReference type="EMBL" id="PZQS01000002">
    <property type="protein sequence ID" value="PVD37281.1"/>
    <property type="molecule type" value="Genomic_DNA"/>
</dbReference>
<evidence type="ECO:0000259" key="4">
    <source>
        <dbReference type="PROSITE" id="PS50102"/>
    </source>
</evidence>
<dbReference type="SMART" id="SM00360">
    <property type="entry name" value="RRM"/>
    <property type="match status" value="1"/>
</dbReference>
<dbReference type="GO" id="GO:0046872">
    <property type="term" value="F:metal ion binding"/>
    <property type="evidence" value="ECO:0007669"/>
    <property type="project" value="UniProtKB-KW"/>
</dbReference>
<dbReference type="Pfam" id="PF00076">
    <property type="entry name" value="RRM_1"/>
    <property type="match status" value="1"/>
</dbReference>
<dbReference type="InterPro" id="IPR000504">
    <property type="entry name" value="RRM_dom"/>
</dbReference>
<keyword evidence="2" id="KW-0175">Coiled coil</keyword>
<dbReference type="SUPFAM" id="SSF81301">
    <property type="entry name" value="Nucleotidyltransferase"/>
    <property type="match status" value="1"/>
</dbReference>
<feature type="compositionally biased region" description="Basic residues" evidence="3">
    <location>
        <begin position="678"/>
        <end position="689"/>
    </location>
</feature>
<feature type="coiled-coil region" evidence="2">
    <location>
        <begin position="108"/>
        <end position="135"/>
    </location>
</feature>
<feature type="compositionally biased region" description="Basic and acidic residues" evidence="3">
    <location>
        <begin position="603"/>
        <end position="620"/>
    </location>
</feature>
<keyword evidence="1" id="KW-0694">RNA-binding</keyword>
<dbReference type="STRING" id="400727.A0A2T7PV39"/>
<feature type="compositionally biased region" description="Acidic residues" evidence="3">
    <location>
        <begin position="584"/>
        <end position="593"/>
    </location>
</feature>
<dbReference type="GO" id="GO:0003723">
    <property type="term" value="F:RNA binding"/>
    <property type="evidence" value="ECO:0007669"/>
    <property type="project" value="UniProtKB-UniRule"/>
</dbReference>
<dbReference type="Gene3D" id="1.10.1410.10">
    <property type="match status" value="1"/>
</dbReference>
<evidence type="ECO:0000313" key="5">
    <source>
        <dbReference type="EMBL" id="PVD37281.1"/>
    </source>
</evidence>
<organism evidence="5 6">
    <name type="scientific">Pomacea canaliculata</name>
    <name type="common">Golden apple snail</name>
    <dbReference type="NCBI Taxonomy" id="400727"/>
    <lineage>
        <taxon>Eukaryota</taxon>
        <taxon>Metazoa</taxon>
        <taxon>Spiralia</taxon>
        <taxon>Lophotrochozoa</taxon>
        <taxon>Mollusca</taxon>
        <taxon>Gastropoda</taxon>
        <taxon>Caenogastropoda</taxon>
        <taxon>Architaenioglossa</taxon>
        <taxon>Ampullarioidea</taxon>
        <taxon>Ampullariidae</taxon>
        <taxon>Pomacea</taxon>
    </lineage>
</organism>
<comment type="caution">
    <text evidence="5">The sequence shown here is derived from an EMBL/GenBank/DDBJ whole genome shotgun (WGS) entry which is preliminary data.</text>
</comment>
<dbReference type="OrthoDB" id="2274644at2759"/>
<dbReference type="SUPFAM" id="SSF54928">
    <property type="entry name" value="RNA-binding domain, RBD"/>
    <property type="match status" value="1"/>
</dbReference>
<dbReference type="InterPro" id="IPR043519">
    <property type="entry name" value="NT_sf"/>
</dbReference>
<dbReference type="PANTHER" id="PTHR12271:SF127">
    <property type="entry name" value="SPECKLE TARGETED PIP5K1A-REGULATED POLY(A) POLYMERASE"/>
    <property type="match status" value="1"/>
</dbReference>
<name>A0A2T7PV39_POMCA</name>
<dbReference type="PROSITE" id="PS50102">
    <property type="entry name" value="RRM"/>
    <property type="match status" value="1"/>
</dbReference>
<dbReference type="InterPro" id="IPR012677">
    <property type="entry name" value="Nucleotide-bd_a/b_plait_sf"/>
</dbReference>
<dbReference type="InterPro" id="IPR035979">
    <property type="entry name" value="RBD_domain_sf"/>
</dbReference>
<dbReference type="GO" id="GO:0050265">
    <property type="term" value="F:RNA uridylyltransferase activity"/>
    <property type="evidence" value="ECO:0007669"/>
    <property type="project" value="UniProtKB-EC"/>
</dbReference>
<dbReference type="AlphaFoldDB" id="A0A2T7PV39"/>
<dbReference type="GO" id="GO:1990817">
    <property type="term" value="F:poly(A) RNA polymerase activity"/>
    <property type="evidence" value="ECO:0007669"/>
    <property type="project" value="TreeGrafter"/>
</dbReference>
<dbReference type="SUPFAM" id="SSF81631">
    <property type="entry name" value="PAP/OAS1 substrate-binding domain"/>
    <property type="match status" value="1"/>
</dbReference>
<sequence length="1076" mass="119588">MRDHIKGRRHLQAVAAVERRRTQARCSLYCRDFSTTTTEAMLRQYFSQFGAISRVMLATEKGRYCIVHFDNESAVQKALAHPDHQLAGSQLTVRPRRPITSIAGHRILSEVRSNLQKAKAAVSEQAEAQKKAEHEHLMHILLQEYSQVVGQMQLLFDSVRLSEEDLKNRTELCHYLHACLLPFFPTCTIHLFGSSINGYGMKGCDMDVFLDFHDDEISLEDEEDLKKKLKPVVLPFVGDIKSIPTTSGPLLPSHLRNMPLVDRVRLLSRVLTYHAQCCADVTTIPSTRCPITRFLHVQTGIKCDVSINNRLALKNTQLLRLCSQDYRVQLLMCAVRYWAKWRQVAGNVASGPRLSNYCLTLLVMFYLARTDPPVLPTVHELSETADQLLQGFFEFFSHIDFSSSVILTRTASTIPLHQFLAERDLNPIIKDFKVKAMAVQDPFVLSHNIALNVNGRTKDLLTAEIQMASSKTAGWGFSDHWKNVASSSFAGWGLPCLFSSLGCQISSHDLALSIPLTGTTKPKELTCSLSLDLSVVNHHVLSALHVGGDYRRVWYRCVQKLLCQTLRDIFLFTLYKENGEVIGDDWDSSDEEGNSQSSSEQIFSEKDLSEPGDDEPKVQCQGCREKALPENVPFSDPKSPQALSSAEASLPYSTHTLWTPGSTSPVVTSRPPHSAAIKSRHSPKYKIKRQTSDSGSAFAGKKRVRNEIRHHRSGRHSKMESGISNGHKTCGGTFPERALFPSILEQVGSQQSLMAFANSSQALGFLTIPEKFNRESVSTAGESPQGIALQNIQPDEVRCGHISSVPPSEVNHGFASPPVSSDGLCLVNCKLTASCGSPEQSMQKQNVPVEKVITSLDSAVEGEKPWSGPSSDSRAESMSMDWELHANSQDITQRTCESACTRMPPDGMENNFPASPSVTDSTSGTPKALFIYPLQDLPCSSRTTTCYYGSRDSAELELTKQEGCPPLVLVCEGRCRTWYGRKVLRAQALASGHMDGFNLEKYISQQIHLRDSGSSLEPIKFKCELSMCPSPDKTEAEINFESCTPLKEFSVFVTFFRSFFPKVVSHHLTSILHTTS</sequence>
<proteinExistence type="predicted"/>
<feature type="domain" description="RRM" evidence="4">
    <location>
        <begin position="26"/>
        <end position="98"/>
    </location>
</feature>
<dbReference type="Pfam" id="PF22600">
    <property type="entry name" value="MTPAP-like_central"/>
    <property type="match status" value="1"/>
</dbReference>
<reference evidence="5 6" key="1">
    <citation type="submission" date="2018-04" db="EMBL/GenBank/DDBJ databases">
        <title>The genome of golden apple snail Pomacea canaliculata provides insight into stress tolerance and invasive adaptation.</title>
        <authorList>
            <person name="Liu C."/>
            <person name="Liu B."/>
            <person name="Ren Y."/>
            <person name="Zhang Y."/>
            <person name="Wang H."/>
            <person name="Li S."/>
            <person name="Jiang F."/>
            <person name="Yin L."/>
            <person name="Zhang G."/>
            <person name="Qian W."/>
            <person name="Fan W."/>
        </authorList>
    </citation>
    <scope>NUCLEOTIDE SEQUENCE [LARGE SCALE GENOMIC DNA]</scope>
    <source>
        <strain evidence="5">SZHN2017</strain>
        <tissue evidence="5">Muscle</tissue>
    </source>
</reference>